<feature type="compositionally biased region" description="Polar residues" evidence="1">
    <location>
        <begin position="51"/>
        <end position="63"/>
    </location>
</feature>
<dbReference type="Proteomes" id="UP001346149">
    <property type="component" value="Unassembled WGS sequence"/>
</dbReference>
<evidence type="ECO:0000256" key="1">
    <source>
        <dbReference type="SAM" id="MobiDB-lite"/>
    </source>
</evidence>
<reference evidence="2 3" key="1">
    <citation type="journal article" date="2023" name="Hortic Res">
        <title>Pangenome of water caltrop reveals structural variations and asymmetric subgenome divergence after allopolyploidization.</title>
        <authorList>
            <person name="Zhang X."/>
            <person name="Chen Y."/>
            <person name="Wang L."/>
            <person name="Yuan Y."/>
            <person name="Fang M."/>
            <person name="Shi L."/>
            <person name="Lu R."/>
            <person name="Comes H.P."/>
            <person name="Ma Y."/>
            <person name="Chen Y."/>
            <person name="Huang G."/>
            <person name="Zhou Y."/>
            <person name="Zheng Z."/>
            <person name="Qiu Y."/>
        </authorList>
    </citation>
    <scope>NUCLEOTIDE SEQUENCE [LARGE SCALE GENOMIC DNA]</scope>
    <source>
        <strain evidence="2">F231</strain>
    </source>
</reference>
<evidence type="ECO:0000313" key="3">
    <source>
        <dbReference type="Proteomes" id="UP001346149"/>
    </source>
</evidence>
<sequence length="104" mass="11462">MEEFSPPIIIIPKILYMREKASPHLNHSSHTHSDPSTSLSTTSAPRARVSLPSSSTFPPSMRSTPMRPTLIPTTSSMSLGYHRFPSVISPTPFETVQTPLTRDS</sequence>
<dbReference type="EMBL" id="JAXQNO010000012">
    <property type="protein sequence ID" value="KAK4787340.1"/>
    <property type="molecule type" value="Genomic_DNA"/>
</dbReference>
<dbReference type="AlphaFoldDB" id="A0AAN7R3Z3"/>
<feature type="region of interest" description="Disordered" evidence="1">
    <location>
        <begin position="22"/>
        <end position="74"/>
    </location>
</feature>
<proteinExistence type="predicted"/>
<gene>
    <name evidence="2" type="ORF">SAY86_011173</name>
</gene>
<feature type="compositionally biased region" description="Low complexity" evidence="1">
    <location>
        <begin position="34"/>
        <end position="43"/>
    </location>
</feature>
<name>A0AAN7R3Z3_TRANT</name>
<accession>A0AAN7R3Z3</accession>
<organism evidence="2 3">
    <name type="scientific">Trapa natans</name>
    <name type="common">Water chestnut</name>
    <dbReference type="NCBI Taxonomy" id="22666"/>
    <lineage>
        <taxon>Eukaryota</taxon>
        <taxon>Viridiplantae</taxon>
        <taxon>Streptophyta</taxon>
        <taxon>Embryophyta</taxon>
        <taxon>Tracheophyta</taxon>
        <taxon>Spermatophyta</taxon>
        <taxon>Magnoliopsida</taxon>
        <taxon>eudicotyledons</taxon>
        <taxon>Gunneridae</taxon>
        <taxon>Pentapetalae</taxon>
        <taxon>rosids</taxon>
        <taxon>malvids</taxon>
        <taxon>Myrtales</taxon>
        <taxon>Lythraceae</taxon>
        <taxon>Trapa</taxon>
    </lineage>
</organism>
<keyword evidence="3" id="KW-1185">Reference proteome</keyword>
<evidence type="ECO:0000313" key="2">
    <source>
        <dbReference type="EMBL" id="KAK4787340.1"/>
    </source>
</evidence>
<protein>
    <submittedName>
        <fullName evidence="2">Uncharacterized protein</fullName>
    </submittedName>
</protein>
<comment type="caution">
    <text evidence="2">The sequence shown here is derived from an EMBL/GenBank/DDBJ whole genome shotgun (WGS) entry which is preliminary data.</text>
</comment>